<dbReference type="InterPro" id="IPR035892">
    <property type="entry name" value="C2_domain_sf"/>
</dbReference>
<protein>
    <submittedName>
        <fullName evidence="11">BAI1-associated protein 3-like protein</fullName>
    </submittedName>
</protein>
<evidence type="ECO:0000256" key="7">
    <source>
        <dbReference type="ARBA" id="ARBA00022753"/>
    </source>
</evidence>
<gene>
    <name evidence="11" type="ORF">LOD99_6604</name>
</gene>
<feature type="domain" description="C2" evidence="8">
    <location>
        <begin position="169"/>
        <end position="323"/>
    </location>
</feature>
<keyword evidence="12" id="KW-1185">Reference proteome</keyword>
<reference evidence="11 12" key="1">
    <citation type="journal article" date="2023" name="BMC Biol.">
        <title>The compact genome of the sponge Oopsacas minuta (Hexactinellida) is lacking key metazoan core genes.</title>
        <authorList>
            <person name="Santini S."/>
            <person name="Schenkelaars Q."/>
            <person name="Jourda C."/>
            <person name="Duchesne M."/>
            <person name="Belahbib H."/>
            <person name="Rocher C."/>
            <person name="Selva M."/>
            <person name="Riesgo A."/>
            <person name="Vervoort M."/>
            <person name="Leys S.P."/>
            <person name="Kodjabachian L."/>
            <person name="Le Bivic A."/>
            <person name="Borchiellini C."/>
            <person name="Claverie J.M."/>
            <person name="Renard E."/>
        </authorList>
    </citation>
    <scope>NUCLEOTIDE SEQUENCE [LARGE SCALE GENOMIC DNA]</scope>
    <source>
        <strain evidence="11">SPO-2</strain>
    </source>
</reference>
<dbReference type="PROSITE" id="PS50004">
    <property type="entry name" value="C2"/>
    <property type="match status" value="2"/>
</dbReference>
<dbReference type="PROSITE" id="PS51259">
    <property type="entry name" value="MHD2"/>
    <property type="match status" value="1"/>
</dbReference>
<evidence type="ECO:0000256" key="5">
    <source>
        <dbReference type="ARBA" id="ARBA00022483"/>
    </source>
</evidence>
<dbReference type="GO" id="GO:0005770">
    <property type="term" value="C:late endosome"/>
    <property type="evidence" value="ECO:0007669"/>
    <property type="project" value="UniProtKB-SubCell"/>
</dbReference>
<evidence type="ECO:0000256" key="6">
    <source>
        <dbReference type="ARBA" id="ARBA00022490"/>
    </source>
</evidence>
<feature type="domain" description="MHD2" evidence="10">
    <location>
        <begin position="882"/>
        <end position="989"/>
    </location>
</feature>
<proteinExistence type="inferred from homology"/>
<keyword evidence="5" id="KW-0268">Exocytosis</keyword>
<organism evidence="11 12">
    <name type="scientific">Oopsacas minuta</name>
    <dbReference type="NCBI Taxonomy" id="111878"/>
    <lineage>
        <taxon>Eukaryota</taxon>
        <taxon>Metazoa</taxon>
        <taxon>Porifera</taxon>
        <taxon>Hexactinellida</taxon>
        <taxon>Hexasterophora</taxon>
        <taxon>Lyssacinosida</taxon>
        <taxon>Leucopsacidae</taxon>
        <taxon>Oopsacas</taxon>
    </lineage>
</organism>
<dbReference type="PROSITE" id="PS51258">
    <property type="entry name" value="MHD1"/>
    <property type="match status" value="1"/>
</dbReference>
<dbReference type="PANTHER" id="PTHR45999:SF4">
    <property type="entry name" value="UNC-13-4A, ISOFORM B"/>
    <property type="match status" value="1"/>
</dbReference>
<dbReference type="EMBL" id="JAKMXF010000319">
    <property type="protein sequence ID" value="KAI6649600.1"/>
    <property type="molecule type" value="Genomic_DNA"/>
</dbReference>
<dbReference type="Gene3D" id="1.20.58.1100">
    <property type="match status" value="1"/>
</dbReference>
<dbReference type="InterPro" id="IPR052095">
    <property type="entry name" value="UNC-13_domain"/>
</dbReference>
<dbReference type="SMART" id="SM00239">
    <property type="entry name" value="C2"/>
    <property type="match status" value="2"/>
</dbReference>
<evidence type="ECO:0000259" key="10">
    <source>
        <dbReference type="PROSITE" id="PS51259"/>
    </source>
</evidence>
<sequence>MAEVTPKNKEKTWKRRLRGGTVMKTSSKLFDSMNKSSREKLKTHKQSIEEGLVDPSTYLDLFAMASQVISSKTDYYSEVKMIPEGEEIERRPPNNFSKETESKCKLNNTTREDLYKLLMRVVNSATVLEDRLKDGKISAAEANSSFTSQQMHKQVQDILQASTEEQKSWQARLSSTAKYQKVLILTVHEAHGLPSADQDGFSDPYCRMGLVPRDKSVVGKQSLKSIPDPEQMEKSKIQRKTLDPVWEETFELLLVEQPRVLVMEVWDDDIAQQNEGRSAIKGFRGLKFKIIDFFKPGQDDFLGKRCIDINTLHNEKTQHEFTLHGKSLNKAKGNIQITTEIIVRIQDSELETIKTNGYGLSLLRDFYIESARHQYIKDVDVNRNHSMKDIHTFLADKVIQLLQVDSFSQSVARLGGSAKYLIKFSYQRELLKGYLEEIITNWETQHTTLTEDVTKGVIGDIEEILSHEMSLLKQSRILFPPNSNTGQFILKEVIQTITTTFNFLKKLGRVNTNLELDLEITPNLKEDIHSWYKVLNANSQPLQLTTTADKSTHTIRITTLTNLCAEVAQDLITVHLLYPQAFEQTGISYFDIAYQILDEIVSQEVSRLLSSSDFKGYFEQISMEDKKMTEENKREQFTLAILILKLYEHVKDICQFKEHIINEEIRAKKYEFEDYQVWFKPYVLSWMDVARNISIGTVKRAIEIDTREVIIQDNNRMKVTSSAIDIAICFEQCYQFNRQLSWNHEEEGSHIIAKVVKMICDIGKFYSSQMIKIMIGDMDKKDKKSQAIFELNENTCVSINNTQVVLEYMREIPQRLNWEELIQESEDNKVLVEEWRKILEKSIAAIEKDKSLMLKEIIVAFTKQFKIYFNDFMKKPLEESIDDAIDVLMNWMANNLEGTWTTLCQEEFQLLLECMWHEIIKICAELQKSKSKQGSYCTKMAAAVDIFYNFLYVDGNGLKTEDLETDEYKLLKSALNLYGDNTEDLIAIYCSQLTETNKTVEMKYGSLTFSVYHLQSENVIKLKLIRGENLPKMDTIGSCDPYIKFKTLPKELFEKVETKHQSNTQNPNWKLDFDFKLNDNPSTLKGACLQLSLYDHDLWNKNDYGGSVYLAIDEMAKTKEEAIETTLNIMFPIHTQIFFALSDRSDKDASKFSKKIKKYIEAESELSAVGKEKGKKSKKKDKKKK</sequence>
<comment type="similarity">
    <text evidence="4">Belongs to the unc-13 family.</text>
</comment>
<dbReference type="Pfam" id="PF00168">
    <property type="entry name" value="C2"/>
    <property type="match status" value="3"/>
</dbReference>
<name>A0AAV7JMH2_9METZ</name>
<dbReference type="InterPro" id="IPR014772">
    <property type="entry name" value="Munc13_dom-2"/>
</dbReference>
<dbReference type="InterPro" id="IPR010439">
    <property type="entry name" value="MUN_dom"/>
</dbReference>
<dbReference type="Gene3D" id="1.10.357.50">
    <property type="match status" value="1"/>
</dbReference>
<dbReference type="SUPFAM" id="SSF49562">
    <property type="entry name" value="C2 domain (Calcium/lipid-binding domain, CaLB)"/>
    <property type="match status" value="2"/>
</dbReference>
<dbReference type="Proteomes" id="UP001165289">
    <property type="component" value="Unassembled WGS sequence"/>
</dbReference>
<dbReference type="Pfam" id="PF06292">
    <property type="entry name" value="MUN"/>
    <property type="match status" value="1"/>
</dbReference>
<evidence type="ECO:0000256" key="1">
    <source>
        <dbReference type="ARBA" id="ARBA00004172"/>
    </source>
</evidence>
<keyword evidence="6" id="KW-0963">Cytoplasm</keyword>
<evidence type="ECO:0000313" key="11">
    <source>
        <dbReference type="EMBL" id="KAI6649600.1"/>
    </source>
</evidence>
<comment type="caution">
    <text evidence="11">The sequence shown here is derived from an EMBL/GenBank/DDBJ whole genome shotgun (WGS) entry which is preliminary data.</text>
</comment>
<evidence type="ECO:0000256" key="2">
    <source>
        <dbReference type="ARBA" id="ARBA00004496"/>
    </source>
</evidence>
<evidence type="ECO:0000259" key="9">
    <source>
        <dbReference type="PROSITE" id="PS51258"/>
    </source>
</evidence>
<dbReference type="GO" id="GO:0099503">
    <property type="term" value="C:secretory vesicle"/>
    <property type="evidence" value="ECO:0007669"/>
    <property type="project" value="TreeGrafter"/>
</dbReference>
<keyword evidence="7" id="KW-0967">Endosome</keyword>
<feature type="domain" description="MHD1" evidence="9">
    <location>
        <begin position="644"/>
        <end position="770"/>
    </location>
</feature>
<dbReference type="InterPro" id="IPR014770">
    <property type="entry name" value="Munc13_1"/>
</dbReference>
<accession>A0AAV7JMH2</accession>
<dbReference type="PANTHER" id="PTHR45999">
    <property type="entry name" value="UNC-13-4A, ISOFORM B"/>
    <property type="match status" value="1"/>
</dbReference>
<evidence type="ECO:0000259" key="8">
    <source>
        <dbReference type="PROSITE" id="PS50004"/>
    </source>
</evidence>
<dbReference type="GO" id="GO:0006887">
    <property type="term" value="P:exocytosis"/>
    <property type="evidence" value="ECO:0007669"/>
    <property type="project" value="UniProtKB-KW"/>
</dbReference>
<evidence type="ECO:0000313" key="12">
    <source>
        <dbReference type="Proteomes" id="UP001165289"/>
    </source>
</evidence>
<dbReference type="AlphaFoldDB" id="A0AAV7JMH2"/>
<evidence type="ECO:0000256" key="3">
    <source>
        <dbReference type="ARBA" id="ARBA00004603"/>
    </source>
</evidence>
<dbReference type="Gene3D" id="2.60.40.150">
    <property type="entry name" value="C2 domain"/>
    <property type="match status" value="2"/>
</dbReference>
<feature type="domain" description="C2" evidence="8">
    <location>
        <begin position="1003"/>
        <end position="1127"/>
    </location>
</feature>
<evidence type="ECO:0000256" key="4">
    <source>
        <dbReference type="ARBA" id="ARBA00005823"/>
    </source>
</evidence>
<dbReference type="InterPro" id="IPR000008">
    <property type="entry name" value="C2_dom"/>
</dbReference>
<comment type="subcellular location">
    <subcellularLocation>
        <location evidence="2">Cytoplasm</location>
    </subcellularLocation>
    <subcellularLocation>
        <location evidence="3">Late endosome</location>
    </subcellularLocation>
    <subcellularLocation>
        <location evidence="1">Recycling endosome</location>
    </subcellularLocation>
</comment>